<comment type="function">
    <text evidence="7">Catalyzes a trans-dehydration via an enolate intermediate.</text>
</comment>
<name>A0ABP8VR51_9MICO</name>
<evidence type="ECO:0000256" key="5">
    <source>
        <dbReference type="ARBA" id="ARBA00012060"/>
    </source>
</evidence>
<keyword evidence="10" id="KW-1185">Reference proteome</keyword>
<evidence type="ECO:0000256" key="7">
    <source>
        <dbReference type="HAMAP-Rule" id="MF_00169"/>
    </source>
</evidence>
<evidence type="ECO:0000256" key="3">
    <source>
        <dbReference type="ARBA" id="ARBA00011037"/>
    </source>
</evidence>
<dbReference type="EMBL" id="BAABLM010000001">
    <property type="protein sequence ID" value="GAA4668762.1"/>
    <property type="molecule type" value="Genomic_DNA"/>
</dbReference>
<dbReference type="EC" id="4.2.1.10" evidence="5 7"/>
<gene>
    <name evidence="7" type="primary">aroQ</name>
    <name evidence="9" type="ORF">GCM10025780_09590</name>
</gene>
<feature type="binding site" evidence="7">
    <location>
        <position position="87"/>
    </location>
    <ligand>
        <name>substrate</name>
    </ligand>
</feature>
<keyword evidence="7" id="KW-0057">Aromatic amino acid biosynthesis</keyword>
<keyword evidence="6 7" id="KW-0456">Lyase</keyword>
<evidence type="ECO:0000256" key="8">
    <source>
        <dbReference type="SAM" id="MobiDB-lite"/>
    </source>
</evidence>
<protein>
    <recommendedName>
        <fullName evidence="5 7">3-dehydroquinate dehydratase</fullName>
        <shortName evidence="7">3-dehydroquinase</shortName>
        <ecNumber evidence="5 7">4.2.1.10</ecNumber>
    </recommendedName>
    <alternativeName>
        <fullName evidence="7">Type II DHQase</fullName>
    </alternativeName>
</protein>
<dbReference type="InterPro" id="IPR001874">
    <property type="entry name" value="DHquinase_II"/>
</dbReference>
<dbReference type="SUPFAM" id="SSF52304">
    <property type="entry name" value="Type II 3-dehydroquinate dehydratase"/>
    <property type="match status" value="1"/>
</dbReference>
<comment type="subunit">
    <text evidence="4 7">Homododecamer.</text>
</comment>
<evidence type="ECO:0000313" key="9">
    <source>
        <dbReference type="EMBL" id="GAA4668762.1"/>
    </source>
</evidence>
<dbReference type="PANTHER" id="PTHR21272">
    <property type="entry name" value="CATABOLIC 3-DEHYDROQUINASE"/>
    <property type="match status" value="1"/>
</dbReference>
<evidence type="ECO:0000256" key="6">
    <source>
        <dbReference type="ARBA" id="ARBA00023239"/>
    </source>
</evidence>
<feature type="binding site" evidence="7">
    <location>
        <position position="94"/>
    </location>
    <ligand>
        <name>substrate</name>
    </ligand>
</feature>
<sequence>MTTVLVAAAPERARPGSGRIASSAGGGAPEASSGLRSELMALGGTVHDGDLTVEFRQTDDEAELIHWLGRAVESGWGVVLDPTGFTHYSYALRDAAAAVTEAGLPLIEVHLGNPGARDDGGRSSVISAVSTGVIAGLGFDSYRFAVQAAAARVRAGVAARA</sequence>
<evidence type="ECO:0000256" key="4">
    <source>
        <dbReference type="ARBA" id="ARBA00011193"/>
    </source>
</evidence>
<evidence type="ECO:0000256" key="2">
    <source>
        <dbReference type="ARBA" id="ARBA00004902"/>
    </source>
</evidence>
<proteinExistence type="inferred from homology"/>
<accession>A0ABP8VR51</accession>
<evidence type="ECO:0000256" key="1">
    <source>
        <dbReference type="ARBA" id="ARBA00001864"/>
    </source>
</evidence>
<dbReference type="PANTHER" id="PTHR21272:SF3">
    <property type="entry name" value="CATABOLIC 3-DEHYDROQUINASE"/>
    <property type="match status" value="1"/>
</dbReference>
<comment type="pathway">
    <text evidence="2 7">Metabolic intermediate biosynthesis; chorismate biosynthesis; chorismate from D-erythrose 4-phosphate and phosphoenolpyruvate: step 3/7.</text>
</comment>
<dbReference type="RefSeq" id="WP_345373786.1">
    <property type="nucleotide sequence ID" value="NZ_BAABLM010000001.1"/>
</dbReference>
<feature type="region of interest" description="Disordered" evidence="8">
    <location>
        <begin position="15"/>
        <end position="34"/>
    </location>
</feature>
<comment type="catalytic activity">
    <reaction evidence="1 7">
        <text>3-dehydroquinate = 3-dehydroshikimate + H2O</text>
        <dbReference type="Rhea" id="RHEA:21096"/>
        <dbReference type="ChEBI" id="CHEBI:15377"/>
        <dbReference type="ChEBI" id="CHEBI:16630"/>
        <dbReference type="ChEBI" id="CHEBI:32364"/>
        <dbReference type="EC" id="4.2.1.10"/>
    </reaction>
</comment>
<feature type="active site" description="Proton donor" evidence="7">
    <location>
        <position position="110"/>
    </location>
</feature>
<keyword evidence="7" id="KW-0028">Amino-acid biosynthesis</keyword>
<dbReference type="Gene3D" id="3.40.50.9100">
    <property type="entry name" value="Dehydroquinase, class II"/>
    <property type="match status" value="1"/>
</dbReference>
<evidence type="ECO:0000313" key="10">
    <source>
        <dbReference type="Proteomes" id="UP001501295"/>
    </source>
</evidence>
<dbReference type="InterPro" id="IPR036441">
    <property type="entry name" value="DHquinase_II_sf"/>
</dbReference>
<comment type="caution">
    <text evidence="9">The sequence shown here is derived from an EMBL/GenBank/DDBJ whole genome shotgun (WGS) entry which is preliminary data.</text>
</comment>
<organism evidence="9 10">
    <name type="scientific">Frondihabitans cladoniiphilus</name>
    <dbReference type="NCBI Taxonomy" id="715785"/>
    <lineage>
        <taxon>Bacteria</taxon>
        <taxon>Bacillati</taxon>
        <taxon>Actinomycetota</taxon>
        <taxon>Actinomycetes</taxon>
        <taxon>Micrococcales</taxon>
        <taxon>Microbacteriaceae</taxon>
        <taxon>Frondihabitans</taxon>
    </lineage>
</organism>
<dbReference type="Pfam" id="PF01220">
    <property type="entry name" value="DHquinase_II"/>
    <property type="match status" value="1"/>
</dbReference>
<reference evidence="10" key="1">
    <citation type="journal article" date="2019" name="Int. J. Syst. Evol. Microbiol.">
        <title>The Global Catalogue of Microorganisms (GCM) 10K type strain sequencing project: providing services to taxonomists for standard genome sequencing and annotation.</title>
        <authorList>
            <consortium name="The Broad Institute Genomics Platform"/>
            <consortium name="The Broad Institute Genome Sequencing Center for Infectious Disease"/>
            <person name="Wu L."/>
            <person name="Ma J."/>
        </authorList>
    </citation>
    <scope>NUCLEOTIDE SEQUENCE [LARGE SCALE GENOMIC DNA]</scope>
    <source>
        <strain evidence="10">JCM 18956</strain>
    </source>
</reference>
<dbReference type="Proteomes" id="UP001501295">
    <property type="component" value="Unassembled WGS sequence"/>
</dbReference>
<comment type="similarity">
    <text evidence="3 7">Belongs to the type-II 3-dehydroquinase family.</text>
</comment>
<comment type="caution">
    <text evidence="7">Lacks conserved residue(s) required for the propagation of feature annotation.</text>
</comment>
<dbReference type="HAMAP" id="MF_00169">
    <property type="entry name" value="AroQ"/>
    <property type="match status" value="1"/>
</dbReference>